<reference evidence="1 2" key="1">
    <citation type="submission" date="2024-06" db="EMBL/GenBank/DDBJ databases">
        <title>Genomic Encyclopedia of Type Strains, Phase IV (KMG-IV): sequencing the most valuable type-strain genomes for metagenomic binning, comparative biology and taxonomic classification.</title>
        <authorList>
            <person name="Goeker M."/>
        </authorList>
    </citation>
    <scope>NUCLEOTIDE SEQUENCE [LARGE SCALE GENOMIC DNA]</scope>
    <source>
        <strain evidence="1 2">DSM 17253</strain>
    </source>
</reference>
<dbReference type="EMBL" id="JBEPLV010000006">
    <property type="protein sequence ID" value="MET3548340.1"/>
    <property type="molecule type" value="Genomic_DNA"/>
</dbReference>
<name>A0ABV2F989_9BACL</name>
<comment type="caution">
    <text evidence="1">The sequence shown here is derived from an EMBL/GenBank/DDBJ whole genome shotgun (WGS) entry which is preliminary data.</text>
</comment>
<protein>
    <submittedName>
        <fullName evidence="1">Uncharacterized protein</fullName>
    </submittedName>
</protein>
<evidence type="ECO:0000313" key="2">
    <source>
        <dbReference type="Proteomes" id="UP001549098"/>
    </source>
</evidence>
<keyword evidence="2" id="KW-1185">Reference proteome</keyword>
<proteinExistence type="predicted"/>
<dbReference type="Proteomes" id="UP001549098">
    <property type="component" value="Unassembled WGS sequence"/>
</dbReference>
<organism evidence="1 2">
    <name type="scientific">Paenibacillus favisporus</name>
    <dbReference type="NCBI Taxonomy" id="221028"/>
    <lineage>
        <taxon>Bacteria</taxon>
        <taxon>Bacillati</taxon>
        <taxon>Bacillota</taxon>
        <taxon>Bacilli</taxon>
        <taxon>Bacillales</taxon>
        <taxon>Paenibacillaceae</taxon>
        <taxon>Paenibacillus</taxon>
    </lineage>
</organism>
<gene>
    <name evidence="1" type="ORF">ABID47_004970</name>
</gene>
<sequence length="53" mass="5602">MRKFETLTLFATAALGISMFIGGHNQALASSIKVIGKNGPIYSDVAPYLTQGT</sequence>
<accession>A0ABV2F989</accession>
<evidence type="ECO:0000313" key="1">
    <source>
        <dbReference type="EMBL" id="MET3548340.1"/>
    </source>
</evidence>